<organism evidence="3 4">
    <name type="scientific">Gallibacterium anatis</name>
    <dbReference type="NCBI Taxonomy" id="750"/>
    <lineage>
        <taxon>Bacteria</taxon>
        <taxon>Pseudomonadati</taxon>
        <taxon>Pseudomonadota</taxon>
        <taxon>Gammaproteobacteria</taxon>
        <taxon>Pasteurellales</taxon>
        <taxon>Pasteurellaceae</taxon>
        <taxon>Gallibacterium</taxon>
    </lineage>
</organism>
<dbReference type="Gene3D" id="3.90.550.10">
    <property type="entry name" value="Spore Coat Polysaccharide Biosynthesis Protein SpsA, Chain A"/>
    <property type="match status" value="1"/>
</dbReference>
<dbReference type="SUPFAM" id="SSF53448">
    <property type="entry name" value="Nucleotide-diphospho-sugar transferases"/>
    <property type="match status" value="1"/>
</dbReference>
<dbReference type="InterPro" id="IPR054566">
    <property type="entry name" value="ManC/GMP-like_b-helix"/>
</dbReference>
<protein>
    <submittedName>
        <fullName evidence="3">Mannose-1-phosphate guanylyltransferase</fullName>
    </submittedName>
</protein>
<evidence type="ECO:0000259" key="2">
    <source>
        <dbReference type="Pfam" id="PF22640"/>
    </source>
</evidence>
<dbReference type="GO" id="GO:0009298">
    <property type="term" value="P:GDP-mannose biosynthetic process"/>
    <property type="evidence" value="ECO:0007669"/>
    <property type="project" value="TreeGrafter"/>
</dbReference>
<dbReference type="SUPFAM" id="SSF159283">
    <property type="entry name" value="Guanosine diphospho-D-mannose pyrophosphorylase/mannose-6-phosphate isomerase linker domain"/>
    <property type="match status" value="1"/>
</dbReference>
<keyword evidence="4" id="KW-1185">Reference proteome</keyword>
<feature type="domain" description="Nucleotidyl transferase" evidence="1">
    <location>
        <begin position="3"/>
        <end position="270"/>
    </location>
</feature>
<feature type="domain" description="MannoseP isomerase/GMP-like beta-helix" evidence="2">
    <location>
        <begin position="280"/>
        <end position="335"/>
    </location>
</feature>
<accession>A0AAX3X8F3</accession>
<dbReference type="GO" id="GO:0004475">
    <property type="term" value="F:mannose-1-phosphate guanylyltransferase (GTP) activity"/>
    <property type="evidence" value="ECO:0007669"/>
    <property type="project" value="InterPro"/>
</dbReference>
<reference evidence="3 4" key="1">
    <citation type="submission" date="2023-06" db="EMBL/GenBank/DDBJ databases">
        <title>Complete Genome Sequence of Gallibacterium anatis Strain BJF12, Isolated from a chicken with diarrhea.</title>
        <authorList>
            <person name="Guo F."/>
            <person name="Bu W."/>
            <person name="Xu F."/>
            <person name="Wen T."/>
        </authorList>
    </citation>
    <scope>NUCLEOTIDE SEQUENCE [LARGE SCALE GENOMIC DNA]</scope>
    <source>
        <strain evidence="3 4">BJF12</strain>
    </source>
</reference>
<dbReference type="InterPro" id="IPR005835">
    <property type="entry name" value="NTP_transferase_dom"/>
</dbReference>
<dbReference type="InterPro" id="IPR051161">
    <property type="entry name" value="Mannose-6P_isomerase_type2"/>
</dbReference>
<dbReference type="Pfam" id="PF00483">
    <property type="entry name" value="NTP_transferase"/>
    <property type="match status" value="1"/>
</dbReference>
<sequence length="343" mass="39230">MINLILCGGNGTRLWPLSKENMPKQFIKIFNNQSLFQITAKRNHELCDSRLIVSNEKQYLLAKDQLLDLNIENNQFLVESIARNTAAAITLACLSVDPEELLLVTPSDHFIKDIKSYKESIIKGKKLAEEGFIVTFGIKPTYPETGFGYIESEYNFNIKAFHEKPDLLTAKNYILSEHFYWNSGMFLFKAKVLLGEIKKHSKDIYEECVYTYNNKTVNNNTIKFNFDDMINIRNSSIDYEVMEKSSIIKLVPTGDELGWSDLGSFDSLSNYLSLTKTDCDNLVLINSENNYIHTTNHKLVAMIDIDDLIVIDTKDSLLIVRKGSSQKVKDIIDKLKTNKSHLL</sequence>
<dbReference type="InterPro" id="IPR049577">
    <property type="entry name" value="GMPP_N"/>
</dbReference>
<dbReference type="PANTHER" id="PTHR46390">
    <property type="entry name" value="MANNOSE-1-PHOSPHATE GUANYLYLTRANSFERASE"/>
    <property type="match status" value="1"/>
</dbReference>
<keyword evidence="3" id="KW-0808">Transferase</keyword>
<dbReference type="CDD" id="cd02509">
    <property type="entry name" value="GDP-M1P_Guanylyltransferase"/>
    <property type="match status" value="1"/>
</dbReference>
<evidence type="ECO:0000313" key="4">
    <source>
        <dbReference type="Proteomes" id="UP001226750"/>
    </source>
</evidence>
<proteinExistence type="predicted"/>
<dbReference type="InterPro" id="IPR029044">
    <property type="entry name" value="Nucleotide-diphossugar_trans"/>
</dbReference>
<keyword evidence="3" id="KW-0548">Nucleotidyltransferase</keyword>
<dbReference type="PANTHER" id="PTHR46390:SF1">
    <property type="entry name" value="MANNOSE-1-PHOSPHATE GUANYLYLTRANSFERASE"/>
    <property type="match status" value="1"/>
</dbReference>
<dbReference type="AlphaFoldDB" id="A0AAX3X8F3"/>
<gene>
    <name evidence="3" type="ORF">QP018_06885</name>
</gene>
<dbReference type="EMBL" id="CP126975">
    <property type="protein sequence ID" value="WIM78508.1"/>
    <property type="molecule type" value="Genomic_DNA"/>
</dbReference>
<evidence type="ECO:0000259" key="1">
    <source>
        <dbReference type="Pfam" id="PF00483"/>
    </source>
</evidence>
<dbReference type="Proteomes" id="UP001226750">
    <property type="component" value="Chromosome"/>
</dbReference>
<name>A0AAX3X8F3_9PAST</name>
<evidence type="ECO:0000313" key="3">
    <source>
        <dbReference type="EMBL" id="WIM78508.1"/>
    </source>
</evidence>
<dbReference type="Pfam" id="PF22640">
    <property type="entry name" value="ManC_GMP_beta-helix"/>
    <property type="match status" value="1"/>
</dbReference>
<dbReference type="RefSeq" id="WP_285090604.1">
    <property type="nucleotide sequence ID" value="NZ_CP126975.1"/>
</dbReference>